<evidence type="ECO:0000313" key="8">
    <source>
        <dbReference type="Proteomes" id="UP000751224"/>
    </source>
</evidence>
<keyword evidence="2 4" id="KW-0238">DNA-binding</keyword>
<dbReference type="InterPro" id="IPR013762">
    <property type="entry name" value="Integrase-like_cat_sf"/>
</dbReference>
<evidence type="ECO:0000256" key="4">
    <source>
        <dbReference type="PROSITE-ProRule" id="PRU01248"/>
    </source>
</evidence>
<accession>A0A943ENT6</accession>
<keyword evidence="3" id="KW-0233">DNA recombination</keyword>
<reference evidence="7" key="1">
    <citation type="submission" date="2021-02" db="EMBL/GenBank/DDBJ databases">
        <title>Infant gut strain persistence is associated with maternal origin, phylogeny, and functional potential including surface adhesion and iron acquisition.</title>
        <authorList>
            <person name="Lou Y.C."/>
        </authorList>
    </citation>
    <scope>NUCLEOTIDE SEQUENCE</scope>
    <source>
        <strain evidence="7">L3_108_000G1_dasL3_108_000G1_metabat.metabat.11</strain>
    </source>
</reference>
<dbReference type="Gene3D" id="1.10.150.130">
    <property type="match status" value="1"/>
</dbReference>
<feature type="domain" description="Core-binding (CB)" evidence="6">
    <location>
        <begin position="48"/>
        <end position="133"/>
    </location>
</feature>
<feature type="domain" description="Tyr recombinase" evidence="5">
    <location>
        <begin position="154"/>
        <end position="356"/>
    </location>
</feature>
<dbReference type="PROSITE" id="PS51898">
    <property type="entry name" value="TYR_RECOMBINASE"/>
    <property type="match status" value="1"/>
</dbReference>
<dbReference type="PANTHER" id="PTHR30349:SF41">
    <property type="entry name" value="INTEGRASE_RECOMBINASE PROTEIN MJ0367-RELATED"/>
    <property type="match status" value="1"/>
</dbReference>
<evidence type="ECO:0000313" key="7">
    <source>
        <dbReference type="EMBL" id="MBS5588423.1"/>
    </source>
</evidence>
<dbReference type="RefSeq" id="WP_303887172.1">
    <property type="nucleotide sequence ID" value="NZ_JAGZCC010000032.1"/>
</dbReference>
<dbReference type="GO" id="GO:0006310">
    <property type="term" value="P:DNA recombination"/>
    <property type="evidence" value="ECO:0007669"/>
    <property type="project" value="UniProtKB-KW"/>
</dbReference>
<dbReference type="InterPro" id="IPR053876">
    <property type="entry name" value="Phage_int_M"/>
</dbReference>
<proteinExistence type="inferred from homology"/>
<dbReference type="AlphaFoldDB" id="A0A943ENT6"/>
<dbReference type="InterPro" id="IPR050090">
    <property type="entry name" value="Tyrosine_recombinase_XerCD"/>
</dbReference>
<evidence type="ECO:0000256" key="1">
    <source>
        <dbReference type="ARBA" id="ARBA00008857"/>
    </source>
</evidence>
<dbReference type="GO" id="GO:0003677">
    <property type="term" value="F:DNA binding"/>
    <property type="evidence" value="ECO:0007669"/>
    <property type="project" value="UniProtKB-UniRule"/>
</dbReference>
<sequence>MGKYKQRKDGRYVTTLTLGEKKYYVYGKTIKEVDKKRANMINNYECGLLLKSKAAIFKDYKWEWFKTKEPLISAKSVQSYKSILNNHFAEINYKKIADIKKTDIQRLINTLIDKPNTANKVYMTLNQILENAVDDDIINKNPCRRIVKPKIETKKQKRILTDEEFYLTEVAEFTDREKMFVIMSKYCGLRPEETRALTKDDFIINNNTGYVIINKTVVYTSNQPIFQAFTKNSSSIREVPLFTNILPFVSYYLSSIQTSKLFTNLTGGDNYMTNQSYKWMIKKIIDKIKLKAIELNIDFNPTGFTPYIFRHTYATLLYYSGVRLKDAEYYMGHSDSKMLSQVYIHLDKKQLRENNIIENFVQNKLKNNRNDMLKRLLSKE</sequence>
<evidence type="ECO:0000259" key="6">
    <source>
        <dbReference type="PROSITE" id="PS51900"/>
    </source>
</evidence>
<protein>
    <submittedName>
        <fullName evidence="7">Tyrosine-type recombinase/integrase</fullName>
    </submittedName>
</protein>
<name>A0A943ENT6_9FIRM</name>
<dbReference type="Gene3D" id="1.10.443.10">
    <property type="entry name" value="Intergrase catalytic core"/>
    <property type="match status" value="1"/>
</dbReference>
<evidence type="ECO:0000256" key="2">
    <source>
        <dbReference type="ARBA" id="ARBA00023125"/>
    </source>
</evidence>
<dbReference type="GO" id="GO:0015074">
    <property type="term" value="P:DNA integration"/>
    <property type="evidence" value="ECO:0007669"/>
    <property type="project" value="InterPro"/>
</dbReference>
<dbReference type="Proteomes" id="UP000751224">
    <property type="component" value="Unassembled WGS sequence"/>
</dbReference>
<dbReference type="InterPro" id="IPR002104">
    <property type="entry name" value="Integrase_catalytic"/>
</dbReference>
<organism evidence="7 8">
    <name type="scientific">Thomasclavelia spiroformis</name>
    <dbReference type="NCBI Taxonomy" id="29348"/>
    <lineage>
        <taxon>Bacteria</taxon>
        <taxon>Bacillati</taxon>
        <taxon>Bacillota</taxon>
        <taxon>Erysipelotrichia</taxon>
        <taxon>Erysipelotrichales</taxon>
        <taxon>Coprobacillaceae</taxon>
        <taxon>Thomasclavelia</taxon>
    </lineage>
</organism>
<dbReference type="InterPro" id="IPR011010">
    <property type="entry name" value="DNA_brk_join_enz"/>
</dbReference>
<evidence type="ECO:0000256" key="3">
    <source>
        <dbReference type="ARBA" id="ARBA00023172"/>
    </source>
</evidence>
<dbReference type="InterPro" id="IPR010998">
    <property type="entry name" value="Integrase_recombinase_N"/>
</dbReference>
<dbReference type="Pfam" id="PF00589">
    <property type="entry name" value="Phage_integrase"/>
    <property type="match status" value="1"/>
</dbReference>
<comment type="caution">
    <text evidence="7">The sequence shown here is derived from an EMBL/GenBank/DDBJ whole genome shotgun (WGS) entry which is preliminary data.</text>
</comment>
<dbReference type="InterPro" id="IPR044068">
    <property type="entry name" value="CB"/>
</dbReference>
<dbReference type="EMBL" id="JAGZCC010000032">
    <property type="protein sequence ID" value="MBS5588423.1"/>
    <property type="molecule type" value="Genomic_DNA"/>
</dbReference>
<dbReference type="PROSITE" id="PS51900">
    <property type="entry name" value="CB"/>
    <property type="match status" value="1"/>
</dbReference>
<evidence type="ECO:0000259" key="5">
    <source>
        <dbReference type="PROSITE" id="PS51898"/>
    </source>
</evidence>
<dbReference type="SUPFAM" id="SSF56349">
    <property type="entry name" value="DNA breaking-rejoining enzymes"/>
    <property type="match status" value="1"/>
</dbReference>
<dbReference type="PANTHER" id="PTHR30349">
    <property type="entry name" value="PHAGE INTEGRASE-RELATED"/>
    <property type="match status" value="1"/>
</dbReference>
<comment type="similarity">
    <text evidence="1">Belongs to the 'phage' integrase family.</text>
</comment>
<dbReference type="Pfam" id="PF22022">
    <property type="entry name" value="Phage_int_M"/>
    <property type="match status" value="1"/>
</dbReference>
<gene>
    <name evidence="7" type="ORF">KHX14_06345</name>
</gene>